<name>A0ABU7PB31_9ACTN</name>
<dbReference type="Pfam" id="PF13193">
    <property type="entry name" value="AMP-binding_C"/>
    <property type="match status" value="1"/>
</dbReference>
<dbReference type="PANTHER" id="PTHR45527:SF1">
    <property type="entry name" value="FATTY ACID SYNTHASE"/>
    <property type="match status" value="1"/>
</dbReference>
<dbReference type="SUPFAM" id="SSF47336">
    <property type="entry name" value="ACP-like"/>
    <property type="match status" value="1"/>
</dbReference>
<gene>
    <name evidence="5" type="ORF">V2S66_13770</name>
</gene>
<dbReference type="EMBL" id="JAZEWV010000009">
    <property type="protein sequence ID" value="MEE4543031.1"/>
    <property type="molecule type" value="Genomic_DNA"/>
</dbReference>
<sequence length="861" mass="92045">MNATAREATAGDGHRTGESTGERPTALPRWTSAPRPGNAEQVVAIPHDILARLEQVADATGVTLDALMVSAHAKVLAVLTGEREVVTGYAAAAGDRPPPCRVTVAPGSWRALLQAAQQAVSRVLTSPRSPAERRSRGRDLPAPPPEAVFDPVGTSAPADESVLHVAVAGGGRRRLLRLRYRTDVLDAYCATRIARYHLTALTLIAADPDAGHDRQSLLSEGERLFQVEALAGPHRKLPDARFHELFEERVRAHPDRVAAIHGDQRSTYRELNVRANRLAHGLLAAGLRRQGVVAVAAERDLDWMAAVVAVWKAGGVYLPVEPHLPPDRVAAMLSRAGCDLVLAERGPGESAVAAVATRPGARVLFLDTAGEDQAEDDPGIAVGADDLAYIFFTSGSTGEPKGAMCEHAGMLNHLYAKIDDLRIREEHVVAQCAPQSFDISLWQLLAAPLAGGRTLLVEQAAILDVGRFLDTIAGGRAAVVQLVPSYLDVVLGQLERAPRRLPDLRCLSVTGEALKKELVRRWFAALPGVPLVNAYGLTETCDDTHHEVMDRVPDTADIPLGPPVANVHAYVVDDHLSPVPLGAPGEIVFSGICVGRGYVNDPERTRAAFTADPHHRGRRLYRTGDRGRWQPDGKLAFLGRGDAQVKLRGFRIEPGEIENALLTDPLVHDGAVVVSPSSGRDTLVAFYTGPRPLAPEALRDRLGRSLPAYMVPTAFQWLARLPLTGNGKVDRKALAARAADVDPEGSGESGWSGGIGDDRPAAPRTPTEQRLAAAWAATLEIAPDRIGRHDRFPDLGGTSLSAVRVAIRLDRAVSPKDMADHPVLADLADLVDARAAGERPHTHPPGRGPDAAEGPPVRTDA</sequence>
<dbReference type="InterPro" id="IPR045851">
    <property type="entry name" value="AMP-bd_C_sf"/>
</dbReference>
<dbReference type="Gene3D" id="1.10.1200.10">
    <property type="entry name" value="ACP-like"/>
    <property type="match status" value="1"/>
</dbReference>
<feature type="compositionally biased region" description="Basic and acidic residues" evidence="1">
    <location>
        <begin position="12"/>
        <end position="21"/>
    </location>
</feature>
<dbReference type="SUPFAM" id="SSF52777">
    <property type="entry name" value="CoA-dependent acyltransferases"/>
    <property type="match status" value="1"/>
</dbReference>
<evidence type="ECO:0000313" key="6">
    <source>
        <dbReference type="Proteomes" id="UP001344658"/>
    </source>
</evidence>
<feature type="compositionally biased region" description="Basic and acidic residues" evidence="1">
    <location>
        <begin position="130"/>
        <end position="139"/>
    </location>
</feature>
<dbReference type="NCBIfam" id="TIGR01733">
    <property type="entry name" value="AA-adenyl-dom"/>
    <property type="match status" value="1"/>
</dbReference>
<dbReference type="PROSITE" id="PS00455">
    <property type="entry name" value="AMP_BINDING"/>
    <property type="match status" value="1"/>
</dbReference>
<organism evidence="5 6">
    <name type="scientific">Actinacidiphila polyblastidii</name>
    <dbReference type="NCBI Taxonomy" id="3110430"/>
    <lineage>
        <taxon>Bacteria</taxon>
        <taxon>Bacillati</taxon>
        <taxon>Actinomycetota</taxon>
        <taxon>Actinomycetes</taxon>
        <taxon>Kitasatosporales</taxon>
        <taxon>Streptomycetaceae</taxon>
        <taxon>Actinacidiphila</taxon>
    </lineage>
</organism>
<dbReference type="Pfam" id="PF00550">
    <property type="entry name" value="PP-binding"/>
    <property type="match status" value="1"/>
</dbReference>
<dbReference type="InterPro" id="IPR025110">
    <property type="entry name" value="AMP-bd_C"/>
</dbReference>
<accession>A0ABU7PB31</accession>
<dbReference type="InterPro" id="IPR036736">
    <property type="entry name" value="ACP-like_sf"/>
</dbReference>
<keyword evidence="6" id="KW-1185">Reference proteome</keyword>
<evidence type="ECO:0000259" key="4">
    <source>
        <dbReference type="Pfam" id="PF13193"/>
    </source>
</evidence>
<dbReference type="SUPFAM" id="SSF56801">
    <property type="entry name" value="Acetyl-CoA synthetase-like"/>
    <property type="match status" value="1"/>
</dbReference>
<dbReference type="InterPro" id="IPR000873">
    <property type="entry name" value="AMP-dep_synth/lig_dom"/>
</dbReference>
<dbReference type="Gene3D" id="3.30.559.30">
    <property type="entry name" value="Nonribosomal peptide synthetase, condensation domain"/>
    <property type="match status" value="1"/>
</dbReference>
<feature type="domain" description="AMP-binding enzyme C-terminal" evidence="4">
    <location>
        <begin position="656"/>
        <end position="728"/>
    </location>
</feature>
<dbReference type="InterPro" id="IPR009081">
    <property type="entry name" value="PP-bd_ACP"/>
</dbReference>
<feature type="region of interest" description="Disordered" evidence="1">
    <location>
        <begin position="121"/>
        <end position="147"/>
    </location>
</feature>
<evidence type="ECO:0000313" key="5">
    <source>
        <dbReference type="EMBL" id="MEE4543031.1"/>
    </source>
</evidence>
<dbReference type="InterPro" id="IPR010071">
    <property type="entry name" value="AA_adenyl_dom"/>
</dbReference>
<evidence type="ECO:0000256" key="1">
    <source>
        <dbReference type="SAM" id="MobiDB-lite"/>
    </source>
</evidence>
<dbReference type="Proteomes" id="UP001344658">
    <property type="component" value="Unassembled WGS sequence"/>
</dbReference>
<feature type="domain" description="AMP-dependent synthetase/ligase" evidence="2">
    <location>
        <begin position="246"/>
        <end position="598"/>
    </location>
</feature>
<reference evidence="5 6" key="1">
    <citation type="submission" date="2023-12" db="EMBL/GenBank/DDBJ databases">
        <title>Streptomyces sp. V4-01.</title>
        <authorList>
            <person name="Somphong A."/>
            <person name="Phongsopitanun W."/>
        </authorList>
    </citation>
    <scope>NUCLEOTIDE SEQUENCE [LARGE SCALE GENOMIC DNA]</scope>
    <source>
        <strain evidence="5 6">V4-01</strain>
    </source>
</reference>
<feature type="region of interest" description="Disordered" evidence="1">
    <location>
        <begin position="740"/>
        <end position="765"/>
    </location>
</feature>
<dbReference type="Pfam" id="PF00501">
    <property type="entry name" value="AMP-binding"/>
    <property type="match status" value="1"/>
</dbReference>
<dbReference type="Gene3D" id="3.40.50.12780">
    <property type="entry name" value="N-terminal domain of ligase-like"/>
    <property type="match status" value="1"/>
</dbReference>
<proteinExistence type="predicted"/>
<protein>
    <submittedName>
        <fullName evidence="5">Amino acid adenylation domain-containing protein</fullName>
    </submittedName>
</protein>
<dbReference type="InterPro" id="IPR042099">
    <property type="entry name" value="ANL_N_sf"/>
</dbReference>
<dbReference type="Gene3D" id="3.30.300.30">
    <property type="match status" value="1"/>
</dbReference>
<dbReference type="RefSeq" id="WP_330795107.1">
    <property type="nucleotide sequence ID" value="NZ_JAZEWV010000009.1"/>
</dbReference>
<evidence type="ECO:0000259" key="2">
    <source>
        <dbReference type="Pfam" id="PF00501"/>
    </source>
</evidence>
<feature type="region of interest" description="Disordered" evidence="1">
    <location>
        <begin position="1"/>
        <end position="36"/>
    </location>
</feature>
<feature type="region of interest" description="Disordered" evidence="1">
    <location>
        <begin position="834"/>
        <end position="861"/>
    </location>
</feature>
<comment type="caution">
    <text evidence="5">The sequence shown here is derived from an EMBL/GenBank/DDBJ whole genome shotgun (WGS) entry which is preliminary data.</text>
</comment>
<dbReference type="InterPro" id="IPR020845">
    <property type="entry name" value="AMP-binding_CS"/>
</dbReference>
<dbReference type="CDD" id="cd05930">
    <property type="entry name" value="A_NRPS"/>
    <property type="match status" value="1"/>
</dbReference>
<dbReference type="PANTHER" id="PTHR45527">
    <property type="entry name" value="NONRIBOSOMAL PEPTIDE SYNTHETASE"/>
    <property type="match status" value="1"/>
</dbReference>
<feature type="domain" description="Carrier" evidence="3">
    <location>
        <begin position="769"/>
        <end position="831"/>
    </location>
</feature>
<evidence type="ECO:0000259" key="3">
    <source>
        <dbReference type="Pfam" id="PF00550"/>
    </source>
</evidence>